<name>A0AAJ5S7V1_9PSED</name>
<evidence type="ECO:0000259" key="1">
    <source>
        <dbReference type="PROSITE" id="PS51750"/>
    </source>
</evidence>
<protein>
    <submittedName>
        <fullName evidence="2">BRO family protein</fullName>
    </submittedName>
</protein>
<evidence type="ECO:0000313" key="2">
    <source>
        <dbReference type="EMBL" id="WEA21940.1"/>
    </source>
</evidence>
<dbReference type="Proteomes" id="UP001217631">
    <property type="component" value="Chromosome"/>
</dbReference>
<dbReference type="PANTHER" id="PTHR36180:SF2">
    <property type="entry name" value="BRO FAMILY PROTEIN"/>
    <property type="match status" value="1"/>
</dbReference>
<reference evidence="2" key="1">
    <citation type="submission" date="2023-02" db="EMBL/GenBank/DDBJ databases">
        <title>tmexCD-toprJ-like cluster.</title>
        <authorList>
            <person name="Gao X."/>
            <person name="Wang C."/>
            <person name="Liu J."/>
        </authorList>
    </citation>
    <scope>NUCLEOTIDE SEQUENCE</scope>
    <source>
        <strain evidence="2">GDW21C697WI</strain>
    </source>
</reference>
<dbReference type="RefSeq" id="WP_196184813.1">
    <property type="nucleotide sequence ID" value="NZ_CP118677.1"/>
</dbReference>
<dbReference type="SMART" id="SM01040">
    <property type="entry name" value="Bro-N"/>
    <property type="match status" value="1"/>
</dbReference>
<proteinExistence type="predicted"/>
<dbReference type="InterPro" id="IPR003497">
    <property type="entry name" value="BRO_N_domain"/>
</dbReference>
<dbReference type="PANTHER" id="PTHR36180">
    <property type="entry name" value="DNA-BINDING PROTEIN-RELATED-RELATED"/>
    <property type="match status" value="1"/>
</dbReference>
<organism evidence="2 3">
    <name type="scientific">Pseudomonas juntendi</name>
    <dbReference type="NCBI Taxonomy" id="2666183"/>
    <lineage>
        <taxon>Bacteria</taxon>
        <taxon>Pseudomonadati</taxon>
        <taxon>Pseudomonadota</taxon>
        <taxon>Gammaproteobacteria</taxon>
        <taxon>Pseudomonadales</taxon>
        <taxon>Pseudomonadaceae</taxon>
        <taxon>Pseudomonas</taxon>
    </lineage>
</organism>
<gene>
    <name evidence="2" type="ORF">PWA60_06995</name>
</gene>
<dbReference type="EMBL" id="CP118677">
    <property type="protein sequence ID" value="WEA21940.1"/>
    <property type="molecule type" value="Genomic_DNA"/>
</dbReference>
<dbReference type="AlphaFoldDB" id="A0AAJ5S7V1"/>
<feature type="domain" description="Bro-N" evidence="1">
    <location>
        <begin position="1"/>
        <end position="105"/>
    </location>
</feature>
<dbReference type="PROSITE" id="PS51750">
    <property type="entry name" value="BRO_N"/>
    <property type="match status" value="1"/>
</dbReference>
<evidence type="ECO:0000313" key="3">
    <source>
        <dbReference type="Proteomes" id="UP001217631"/>
    </source>
</evidence>
<accession>A0AAJ5S7V1</accession>
<sequence>MNLIPFNFNGHEIRVVKDHANEPWFVAKDIADDLGYSWAGTSTIAHVPEQWRGVRSVLTPSGNQQMAVLSEQGLYFFLGRSDKPGALPLQMWVAGEVIPSIRKTGSYQRPMTPAEQLLAQAQTMVTLERQQAEQQVALERVEDRTTKLEQVRYLDSVPSGFETITTIRDRINRRHGLPAWVVNAVMREVSCAPLPYAFVRSRHADEGGQPFAIWPKPAVTQRFDRFVSECIYETAERATHPEIPQGRFKIHPRQQP</sequence>
<dbReference type="Pfam" id="PF02498">
    <property type="entry name" value="Bro-N"/>
    <property type="match status" value="1"/>
</dbReference>